<comment type="subcellular location">
    <subcellularLocation>
        <location evidence="1">Cell membrane</location>
    </subcellularLocation>
</comment>
<dbReference type="SUPFAM" id="SSF53448">
    <property type="entry name" value="Nucleotide-diphospho-sugar transferases"/>
    <property type="match status" value="1"/>
</dbReference>
<keyword evidence="2" id="KW-1003">Cell membrane</keyword>
<evidence type="ECO:0000256" key="1">
    <source>
        <dbReference type="ARBA" id="ARBA00004236"/>
    </source>
</evidence>
<organism evidence="7 8">
    <name type="scientific">Microbulbifer thermotolerans</name>
    <dbReference type="NCBI Taxonomy" id="252514"/>
    <lineage>
        <taxon>Bacteria</taxon>
        <taxon>Pseudomonadati</taxon>
        <taxon>Pseudomonadota</taxon>
        <taxon>Gammaproteobacteria</taxon>
        <taxon>Cellvibrionales</taxon>
        <taxon>Microbulbiferaceae</taxon>
        <taxon>Microbulbifer</taxon>
    </lineage>
</organism>
<dbReference type="NCBIfam" id="TIGR04283">
    <property type="entry name" value="glyco_like_mftF"/>
    <property type="match status" value="1"/>
</dbReference>
<evidence type="ECO:0000256" key="4">
    <source>
        <dbReference type="ARBA" id="ARBA00022679"/>
    </source>
</evidence>
<dbReference type="GO" id="GO:0016757">
    <property type="term" value="F:glycosyltransferase activity"/>
    <property type="evidence" value="ECO:0007669"/>
    <property type="project" value="UniProtKB-KW"/>
</dbReference>
<dbReference type="GeneID" id="76607495"/>
<dbReference type="InterPro" id="IPR026461">
    <property type="entry name" value="Trfase_2_rSAM/seldom_assoc"/>
</dbReference>
<evidence type="ECO:0000256" key="2">
    <source>
        <dbReference type="ARBA" id="ARBA00022475"/>
    </source>
</evidence>
<keyword evidence="8" id="KW-1185">Reference proteome</keyword>
<dbReference type="PANTHER" id="PTHR43646">
    <property type="entry name" value="GLYCOSYLTRANSFERASE"/>
    <property type="match status" value="1"/>
</dbReference>
<dbReference type="OrthoDB" id="5291101at2"/>
<dbReference type="GO" id="GO:0005886">
    <property type="term" value="C:plasma membrane"/>
    <property type="evidence" value="ECO:0007669"/>
    <property type="project" value="UniProtKB-SubCell"/>
</dbReference>
<dbReference type="InterPro" id="IPR029044">
    <property type="entry name" value="Nucleotide-diphossugar_trans"/>
</dbReference>
<dbReference type="AlphaFoldDB" id="A0A143HK47"/>
<protein>
    <submittedName>
        <fullName evidence="7">Glycosyl transferase</fullName>
    </submittedName>
</protein>
<dbReference type="PANTHER" id="PTHR43646:SF2">
    <property type="entry name" value="GLYCOSYLTRANSFERASE 2-LIKE DOMAIN-CONTAINING PROTEIN"/>
    <property type="match status" value="1"/>
</dbReference>
<dbReference type="EMBL" id="CP014864">
    <property type="protein sequence ID" value="AMX02099.1"/>
    <property type="molecule type" value="Genomic_DNA"/>
</dbReference>
<keyword evidence="4 7" id="KW-0808">Transferase</keyword>
<name>A0A143HK47_MICTH</name>
<keyword evidence="3" id="KW-0328">Glycosyltransferase</keyword>
<accession>A0A143HK47</accession>
<dbReference type="Gene3D" id="3.90.550.10">
    <property type="entry name" value="Spore Coat Polysaccharide Biosynthesis Protein SpsA, Chain A"/>
    <property type="match status" value="1"/>
</dbReference>
<dbReference type="Proteomes" id="UP000076077">
    <property type="component" value="Chromosome"/>
</dbReference>
<evidence type="ECO:0000256" key="5">
    <source>
        <dbReference type="ARBA" id="ARBA00023136"/>
    </source>
</evidence>
<gene>
    <name evidence="7" type="ORF">A3224_05445</name>
</gene>
<evidence type="ECO:0000256" key="3">
    <source>
        <dbReference type="ARBA" id="ARBA00022676"/>
    </source>
</evidence>
<evidence type="ECO:0000313" key="7">
    <source>
        <dbReference type="EMBL" id="AMX02099.1"/>
    </source>
</evidence>
<feature type="domain" description="Glycosyltransferase 2-like" evidence="6">
    <location>
        <begin position="4"/>
        <end position="136"/>
    </location>
</feature>
<dbReference type="RefSeq" id="WP_067152344.1">
    <property type="nucleotide sequence ID" value="NZ_CP014864.1"/>
</dbReference>
<sequence length="224" mass="25262">MRFSIVVPLLNEREQLPQLIEHLRSLLARDNCEVIFVDGGSDDGSAEFLSTAGLTVIAAQRGRARQMNAGAEAAGGDCLLFLHADTRLPENALENIERALLRGNCWGRFDVRISGNSIWFPLIATLINWRSRISGIATGDQGIFVRRDLFEELGGFADQPLMEDIALSGRLLELARPACIRARVTTSGRRWQKYGVLRTVLLMWRLRFDYWRGVSAEQLARRYD</sequence>
<keyword evidence="5" id="KW-0472">Membrane</keyword>
<dbReference type="CDD" id="cd02522">
    <property type="entry name" value="GT_2_like_a"/>
    <property type="match status" value="1"/>
</dbReference>
<reference evidence="8" key="1">
    <citation type="submission" date="2016-03" db="EMBL/GenBank/DDBJ databases">
        <authorList>
            <person name="Lee Y.-S."/>
            <person name="Choi Y.-L."/>
        </authorList>
    </citation>
    <scope>NUCLEOTIDE SEQUENCE [LARGE SCALE GENOMIC DNA]</scope>
    <source>
        <strain evidence="8">DAU221</strain>
    </source>
</reference>
<proteinExistence type="predicted"/>
<dbReference type="Pfam" id="PF00535">
    <property type="entry name" value="Glycos_transf_2"/>
    <property type="match status" value="1"/>
</dbReference>
<dbReference type="KEGG" id="mthd:A3224_05445"/>
<dbReference type="InterPro" id="IPR001173">
    <property type="entry name" value="Glyco_trans_2-like"/>
</dbReference>
<dbReference type="STRING" id="252514.A3224_05445"/>
<evidence type="ECO:0000313" key="8">
    <source>
        <dbReference type="Proteomes" id="UP000076077"/>
    </source>
</evidence>
<evidence type="ECO:0000259" key="6">
    <source>
        <dbReference type="Pfam" id="PF00535"/>
    </source>
</evidence>